<evidence type="ECO:0000256" key="3">
    <source>
        <dbReference type="ARBA" id="ARBA00023110"/>
    </source>
</evidence>
<dbReference type="Gene3D" id="3.10.50.40">
    <property type="match status" value="1"/>
</dbReference>
<dbReference type="Pfam" id="PF01346">
    <property type="entry name" value="FKBP_N"/>
    <property type="match status" value="1"/>
</dbReference>
<keyword evidence="10" id="KW-1185">Reference proteome</keyword>
<evidence type="ECO:0000256" key="5">
    <source>
        <dbReference type="PROSITE-ProRule" id="PRU00277"/>
    </source>
</evidence>
<keyword evidence="7" id="KW-0732">Signal</keyword>
<gene>
    <name evidence="9" type="primary">fkpA</name>
    <name evidence="9" type="ORF">NCTC10283_02164</name>
</gene>
<dbReference type="Pfam" id="PF00254">
    <property type="entry name" value="FKBP_C"/>
    <property type="match status" value="1"/>
</dbReference>
<dbReference type="Gene3D" id="1.10.287.460">
    <property type="entry name" value="Peptidyl-prolyl cis-trans isomerase, FKBP-type, N-terminal domain"/>
    <property type="match status" value="1"/>
</dbReference>
<dbReference type="STRING" id="1120980.GCA_000745955_00947"/>
<dbReference type="OrthoDB" id="280278at2"/>
<dbReference type="PROSITE" id="PS51257">
    <property type="entry name" value="PROKAR_LIPOPROTEIN"/>
    <property type="match status" value="1"/>
</dbReference>
<evidence type="ECO:0000256" key="2">
    <source>
        <dbReference type="ARBA" id="ARBA00006577"/>
    </source>
</evidence>
<reference evidence="9 10" key="1">
    <citation type="submission" date="2018-06" db="EMBL/GenBank/DDBJ databases">
        <authorList>
            <consortium name="Pathogen Informatics"/>
            <person name="Doyle S."/>
        </authorList>
    </citation>
    <scope>NUCLEOTIDE SEQUENCE [LARGE SCALE GENOMIC DNA]</scope>
    <source>
        <strain evidence="9 10">NCTC10283</strain>
    </source>
</reference>
<accession>A0A376BW83</accession>
<proteinExistence type="inferred from homology"/>
<dbReference type="PANTHER" id="PTHR43811">
    <property type="entry name" value="FKBP-TYPE PEPTIDYL-PROLYL CIS-TRANS ISOMERASE FKPA"/>
    <property type="match status" value="1"/>
</dbReference>
<comment type="similarity">
    <text evidence="2 6">Belongs to the FKBP-type PPIase family.</text>
</comment>
<dbReference type="Proteomes" id="UP000254209">
    <property type="component" value="Unassembled WGS sequence"/>
</dbReference>
<dbReference type="InterPro" id="IPR000774">
    <property type="entry name" value="PPIase_FKBP_N"/>
</dbReference>
<evidence type="ECO:0000313" key="9">
    <source>
        <dbReference type="EMBL" id="SSY80604.1"/>
    </source>
</evidence>
<dbReference type="SUPFAM" id="SSF54534">
    <property type="entry name" value="FKBP-like"/>
    <property type="match status" value="1"/>
</dbReference>
<comment type="catalytic activity">
    <reaction evidence="1 5 6">
        <text>[protein]-peptidylproline (omega=180) = [protein]-peptidylproline (omega=0)</text>
        <dbReference type="Rhea" id="RHEA:16237"/>
        <dbReference type="Rhea" id="RHEA-COMP:10747"/>
        <dbReference type="Rhea" id="RHEA-COMP:10748"/>
        <dbReference type="ChEBI" id="CHEBI:83833"/>
        <dbReference type="ChEBI" id="CHEBI:83834"/>
        <dbReference type="EC" id="5.2.1.8"/>
    </reaction>
</comment>
<keyword evidence="4 5" id="KW-0413">Isomerase</keyword>
<feature type="chain" id="PRO_5016713559" description="Peptidyl-prolyl cis-trans isomerase" evidence="7">
    <location>
        <begin position="18"/>
        <end position="268"/>
    </location>
</feature>
<dbReference type="EC" id="5.2.1.8" evidence="6"/>
<dbReference type="PROSITE" id="PS50059">
    <property type="entry name" value="FKBP_PPIASE"/>
    <property type="match status" value="1"/>
</dbReference>
<evidence type="ECO:0000256" key="1">
    <source>
        <dbReference type="ARBA" id="ARBA00000971"/>
    </source>
</evidence>
<evidence type="ECO:0000256" key="4">
    <source>
        <dbReference type="ARBA" id="ARBA00023235"/>
    </source>
</evidence>
<dbReference type="PANTHER" id="PTHR43811:SF57">
    <property type="entry name" value="FKBP-TYPE PEPTIDYL-PROLYL CIS-TRANS ISOMERASE FKPA-RELATED"/>
    <property type="match status" value="1"/>
</dbReference>
<protein>
    <recommendedName>
        <fullName evidence="6">Peptidyl-prolyl cis-trans isomerase</fullName>
        <ecNumber evidence="6">5.2.1.8</ecNumber>
    </recommendedName>
</protein>
<dbReference type="GO" id="GO:0003755">
    <property type="term" value="F:peptidyl-prolyl cis-trans isomerase activity"/>
    <property type="evidence" value="ECO:0007669"/>
    <property type="project" value="UniProtKB-UniRule"/>
</dbReference>
<evidence type="ECO:0000259" key="8">
    <source>
        <dbReference type="PROSITE" id="PS50059"/>
    </source>
</evidence>
<name>A0A376BW83_9NEIS</name>
<evidence type="ECO:0000256" key="6">
    <source>
        <dbReference type="RuleBase" id="RU003915"/>
    </source>
</evidence>
<feature type="domain" description="PPIase FKBP-type" evidence="8">
    <location>
        <begin position="159"/>
        <end position="248"/>
    </location>
</feature>
<dbReference type="InterPro" id="IPR046357">
    <property type="entry name" value="PPIase_dom_sf"/>
</dbReference>
<dbReference type="EMBL" id="UFSO01000003">
    <property type="protein sequence ID" value="SSY80604.1"/>
    <property type="molecule type" value="Genomic_DNA"/>
</dbReference>
<dbReference type="InterPro" id="IPR001179">
    <property type="entry name" value="PPIase_FKBP_dom"/>
</dbReference>
<dbReference type="GO" id="GO:0006457">
    <property type="term" value="P:protein folding"/>
    <property type="evidence" value="ECO:0007669"/>
    <property type="project" value="InterPro"/>
</dbReference>
<feature type="signal peptide" evidence="7">
    <location>
        <begin position="1"/>
        <end position="17"/>
    </location>
</feature>
<evidence type="ECO:0000256" key="7">
    <source>
        <dbReference type="SAM" id="SignalP"/>
    </source>
</evidence>
<dbReference type="RefSeq" id="WP_051968471.1">
    <property type="nucleotide sequence ID" value="NZ_CP091519.2"/>
</dbReference>
<organism evidence="9 10">
    <name type="scientific">Alysiella crassa</name>
    <dbReference type="NCBI Taxonomy" id="153491"/>
    <lineage>
        <taxon>Bacteria</taxon>
        <taxon>Pseudomonadati</taxon>
        <taxon>Pseudomonadota</taxon>
        <taxon>Betaproteobacteria</taxon>
        <taxon>Neisseriales</taxon>
        <taxon>Neisseriaceae</taxon>
        <taxon>Alysiella</taxon>
    </lineage>
</organism>
<evidence type="ECO:0000313" key="10">
    <source>
        <dbReference type="Proteomes" id="UP000254209"/>
    </source>
</evidence>
<sequence>MKKLSLTILAASIFTLAACQQATTNSAASGAAAAASGAVPAGLETQTKQVSYTLGQQMGEQLLQLKNNGGEIDVKVLAEGIQDKLDGKPSKMTEAQTEVAMKAFMETMTEKAKKKAEESQAAGDKFLTENKSKEGVKTTASGLQYKVNKEGTGASPALGDGVMVEYTGKLIDGTEFDSTKQQGGEPLAVPLTGNSVIPGWTEGLQLMKEGGEYTLYVPAKLAYGTMSPSPKIPANSVLVFDMKIVKVEKGVVKDQVVKVPQGGKENKK</sequence>
<dbReference type="AlphaFoldDB" id="A0A376BW83"/>
<keyword evidence="3 5" id="KW-0697">Rotamase</keyword>
<dbReference type="InterPro" id="IPR036944">
    <property type="entry name" value="PPIase_FKBP_N_sf"/>
</dbReference>